<feature type="domain" description="C2H2-type" evidence="13">
    <location>
        <begin position="409"/>
        <end position="436"/>
    </location>
</feature>
<evidence type="ECO:0000256" key="8">
    <source>
        <dbReference type="ARBA" id="ARBA00023125"/>
    </source>
</evidence>
<dbReference type="Gene3D" id="3.30.160.60">
    <property type="entry name" value="Classic Zinc Finger"/>
    <property type="match status" value="3"/>
</dbReference>
<keyword evidence="4" id="KW-0677">Repeat</keyword>
<evidence type="ECO:0000313" key="15">
    <source>
        <dbReference type="Proteomes" id="UP000319801"/>
    </source>
</evidence>
<dbReference type="GO" id="GO:0005634">
    <property type="term" value="C:nucleus"/>
    <property type="evidence" value="ECO:0007669"/>
    <property type="project" value="UniProtKB-SubCell"/>
</dbReference>
<feature type="domain" description="C2H2-type" evidence="13">
    <location>
        <begin position="381"/>
        <end position="408"/>
    </location>
</feature>
<comment type="caution">
    <text evidence="14">The sequence shown here is derived from an EMBL/GenBank/DDBJ whole genome shotgun (WGS) entry which is preliminary data.</text>
</comment>
<name>A0A556V3Z4_BAGYA</name>
<evidence type="ECO:0000256" key="10">
    <source>
        <dbReference type="ARBA" id="ARBA00023242"/>
    </source>
</evidence>
<feature type="domain" description="C2H2-type" evidence="13">
    <location>
        <begin position="353"/>
        <end position="380"/>
    </location>
</feature>
<dbReference type="FunFam" id="3.30.160.60:FF:000097">
    <property type="entry name" value="Zinc finger protein"/>
    <property type="match status" value="1"/>
</dbReference>
<dbReference type="AlphaFoldDB" id="A0A556V3Z4"/>
<dbReference type="Pfam" id="PF00096">
    <property type="entry name" value="zf-C2H2"/>
    <property type="match status" value="2"/>
</dbReference>
<protein>
    <submittedName>
        <fullName evidence="14">Protein glass</fullName>
    </submittedName>
</protein>
<keyword evidence="15" id="KW-1185">Reference proteome</keyword>
<organism evidence="14 15">
    <name type="scientific">Bagarius yarrelli</name>
    <name type="common">Goonch</name>
    <name type="synonym">Bagrus yarrelli</name>
    <dbReference type="NCBI Taxonomy" id="175774"/>
    <lineage>
        <taxon>Eukaryota</taxon>
        <taxon>Metazoa</taxon>
        <taxon>Chordata</taxon>
        <taxon>Craniata</taxon>
        <taxon>Vertebrata</taxon>
        <taxon>Euteleostomi</taxon>
        <taxon>Actinopterygii</taxon>
        <taxon>Neopterygii</taxon>
        <taxon>Teleostei</taxon>
        <taxon>Ostariophysi</taxon>
        <taxon>Siluriformes</taxon>
        <taxon>Sisoridae</taxon>
        <taxon>Sisorinae</taxon>
        <taxon>Bagarius</taxon>
    </lineage>
</organism>
<dbReference type="InterPro" id="IPR013087">
    <property type="entry name" value="Znf_C2H2_type"/>
</dbReference>
<dbReference type="Proteomes" id="UP000319801">
    <property type="component" value="Unassembled WGS sequence"/>
</dbReference>
<gene>
    <name evidence="14" type="ORF">Baya_12757</name>
</gene>
<feature type="compositionally biased region" description="Basic and acidic residues" evidence="12">
    <location>
        <begin position="76"/>
        <end position="100"/>
    </location>
</feature>
<reference evidence="14 15" key="1">
    <citation type="journal article" date="2019" name="Genome Biol. Evol.">
        <title>Whole-Genome Sequencing of the Giant Devil Catfish, Bagarius yarrelli.</title>
        <authorList>
            <person name="Jiang W."/>
            <person name="Lv Y."/>
            <person name="Cheng L."/>
            <person name="Yang K."/>
            <person name="Chao B."/>
            <person name="Wang X."/>
            <person name="Li Y."/>
            <person name="Pan X."/>
            <person name="You X."/>
            <person name="Zhang Y."/>
            <person name="Yang J."/>
            <person name="Li J."/>
            <person name="Zhang X."/>
            <person name="Liu S."/>
            <person name="Sun C."/>
            <person name="Yang J."/>
            <person name="Shi Q."/>
        </authorList>
    </citation>
    <scope>NUCLEOTIDE SEQUENCE [LARGE SCALE GENOMIC DNA]</scope>
    <source>
        <strain evidence="14">JWS20170419001</strain>
        <tissue evidence="14">Muscle</tissue>
    </source>
</reference>
<keyword evidence="9" id="KW-0804">Transcription</keyword>
<dbReference type="InterPro" id="IPR036236">
    <property type="entry name" value="Znf_C2H2_sf"/>
</dbReference>
<evidence type="ECO:0000259" key="13">
    <source>
        <dbReference type="PROSITE" id="PS50157"/>
    </source>
</evidence>
<evidence type="ECO:0000313" key="14">
    <source>
        <dbReference type="EMBL" id="TST85793.1"/>
    </source>
</evidence>
<sequence length="441" mass="49525">MTNLQSLSIFLTERLMLAAQEILKAVEVTVTEYHDEISRSRQENELLKSRLVEAGIPLYADLQPGLSVFHEEPCAVSERGDPGEKVQVKQEPIVSREDPRVSPPQTSVHEEPVSPRACIEDEERLEEMLHSHMTDNSPSPLLNSQQCMQIKEENDELKSVVRAEIFCASQSCTSDDPSSALASNNASELETELDRLSTMQNASEFVLRTCSRSKPLPLLQSLGYKELLKVMTSHSQVRASLAGGASCSYRTSTSRRRCHERNHTPLSRGTRFPMIRARGIGKLPKVGRERKPEARTENQSAFSKKEKLPDVLMLDEEQYMPRQLCLGTGSMHEMNIQPGHKPSAVYQSEAEANLCVVCGRSFSSRGLLKVHLRVHSGERPYHCPYCDKNFRQSSHLSVHIRIHTGEKPYSCLSCGKRFSDRSACNRHVKAHLENAELGHPS</sequence>
<dbReference type="PANTHER" id="PTHR24394:SF29">
    <property type="entry name" value="MYONEURIN"/>
    <property type="match status" value="1"/>
</dbReference>
<evidence type="ECO:0000256" key="2">
    <source>
        <dbReference type="ARBA" id="ARBA00004123"/>
    </source>
</evidence>
<keyword evidence="6" id="KW-0862">Zinc</keyword>
<dbReference type="SMART" id="SM00355">
    <property type="entry name" value="ZnF_C2H2"/>
    <property type="match status" value="3"/>
</dbReference>
<dbReference type="PROSITE" id="PS00028">
    <property type="entry name" value="ZINC_FINGER_C2H2_1"/>
    <property type="match status" value="3"/>
</dbReference>
<dbReference type="FunFam" id="3.30.160.60:FF:001498">
    <property type="entry name" value="Zinc finger protein 404"/>
    <property type="match status" value="1"/>
</dbReference>
<comment type="function">
    <text evidence="1">May be involved in transcriptional regulation.</text>
</comment>
<dbReference type="SUPFAM" id="SSF57667">
    <property type="entry name" value="beta-beta-alpha zinc fingers"/>
    <property type="match status" value="2"/>
</dbReference>
<evidence type="ECO:0000256" key="4">
    <source>
        <dbReference type="ARBA" id="ARBA00022737"/>
    </source>
</evidence>
<dbReference type="EMBL" id="VCAZ01000113">
    <property type="protein sequence ID" value="TST85793.1"/>
    <property type="molecule type" value="Genomic_DNA"/>
</dbReference>
<proteinExistence type="predicted"/>
<dbReference type="FunFam" id="3.30.160.60:FF:000446">
    <property type="entry name" value="Zinc finger protein"/>
    <property type="match status" value="1"/>
</dbReference>
<keyword evidence="8" id="KW-0238">DNA-binding</keyword>
<accession>A0A556V3Z4</accession>
<dbReference type="GO" id="GO:0003677">
    <property type="term" value="F:DNA binding"/>
    <property type="evidence" value="ECO:0007669"/>
    <property type="project" value="UniProtKB-KW"/>
</dbReference>
<keyword evidence="5 11" id="KW-0863">Zinc-finger</keyword>
<comment type="subcellular location">
    <subcellularLocation>
        <location evidence="2">Nucleus</location>
    </subcellularLocation>
</comment>
<dbReference type="PROSITE" id="PS50157">
    <property type="entry name" value="ZINC_FINGER_C2H2_2"/>
    <property type="match status" value="3"/>
</dbReference>
<evidence type="ECO:0000256" key="5">
    <source>
        <dbReference type="ARBA" id="ARBA00022771"/>
    </source>
</evidence>
<dbReference type="PANTHER" id="PTHR24394">
    <property type="entry name" value="ZINC FINGER PROTEIN"/>
    <property type="match status" value="1"/>
</dbReference>
<evidence type="ECO:0000256" key="7">
    <source>
        <dbReference type="ARBA" id="ARBA00023015"/>
    </source>
</evidence>
<keyword evidence="3" id="KW-0479">Metal-binding</keyword>
<keyword evidence="10" id="KW-0539">Nucleus</keyword>
<dbReference type="GO" id="GO:0008270">
    <property type="term" value="F:zinc ion binding"/>
    <property type="evidence" value="ECO:0007669"/>
    <property type="project" value="UniProtKB-KW"/>
</dbReference>
<dbReference type="GO" id="GO:0000981">
    <property type="term" value="F:DNA-binding transcription factor activity, RNA polymerase II-specific"/>
    <property type="evidence" value="ECO:0007669"/>
    <property type="project" value="TreeGrafter"/>
</dbReference>
<keyword evidence="7" id="KW-0805">Transcription regulation</keyword>
<evidence type="ECO:0000256" key="9">
    <source>
        <dbReference type="ARBA" id="ARBA00023163"/>
    </source>
</evidence>
<evidence type="ECO:0000256" key="12">
    <source>
        <dbReference type="SAM" id="MobiDB-lite"/>
    </source>
</evidence>
<feature type="region of interest" description="Disordered" evidence="12">
    <location>
        <begin position="76"/>
        <end position="115"/>
    </location>
</feature>
<evidence type="ECO:0000256" key="1">
    <source>
        <dbReference type="ARBA" id="ARBA00003767"/>
    </source>
</evidence>
<evidence type="ECO:0000256" key="6">
    <source>
        <dbReference type="ARBA" id="ARBA00022833"/>
    </source>
</evidence>
<evidence type="ECO:0000256" key="11">
    <source>
        <dbReference type="PROSITE-ProRule" id="PRU00042"/>
    </source>
</evidence>
<evidence type="ECO:0000256" key="3">
    <source>
        <dbReference type="ARBA" id="ARBA00022723"/>
    </source>
</evidence>
<dbReference type="OrthoDB" id="8939517at2759"/>